<proteinExistence type="predicted"/>
<feature type="transmembrane region" description="Helical" evidence="1">
    <location>
        <begin position="251"/>
        <end position="270"/>
    </location>
</feature>
<accession>A0A4V2G7Z5</accession>
<keyword evidence="1" id="KW-1133">Transmembrane helix</keyword>
<feature type="transmembrane region" description="Helical" evidence="1">
    <location>
        <begin position="98"/>
        <end position="116"/>
    </location>
</feature>
<keyword evidence="1" id="KW-0472">Membrane</keyword>
<feature type="transmembrane region" description="Helical" evidence="1">
    <location>
        <begin position="160"/>
        <end position="185"/>
    </location>
</feature>
<gene>
    <name evidence="2" type="ORF">EV385_6417</name>
</gene>
<evidence type="ECO:0000313" key="2">
    <source>
        <dbReference type="EMBL" id="RZU54466.1"/>
    </source>
</evidence>
<keyword evidence="3" id="KW-1185">Reference proteome</keyword>
<evidence type="ECO:0000256" key="1">
    <source>
        <dbReference type="SAM" id="Phobius"/>
    </source>
</evidence>
<name>A0A4V2G7Z5_9ACTN</name>
<sequence>MVTGTPAARPAAPGLRRTDHAALRLLAALLPAGFRDRQHAEWTGDLLALADSAPQDRRRYLIGAARTLPSLRRLVRHGGAGGTPVALPGGVRDTAARVLLLGLLWPILSWLLWIPARYYGFDIPGRLERGNHEFLIDPKTVWPLDGTPGWLDVIWLVPHLGAIAATFGPFLLTIVALVGGTATALRHGRRPAHLGALALIGLFAAFLGAVLFVMSIAWDLPTSDPILVALGVAAVALGATTRTLRRRARAGLIALGLAIIPLLVSFHTAAGHDMYVWFAD</sequence>
<keyword evidence="1" id="KW-0812">Transmembrane</keyword>
<comment type="caution">
    <text evidence="2">The sequence shown here is derived from an EMBL/GenBank/DDBJ whole genome shotgun (WGS) entry which is preliminary data.</text>
</comment>
<dbReference type="Proteomes" id="UP000292564">
    <property type="component" value="Unassembled WGS sequence"/>
</dbReference>
<protein>
    <submittedName>
        <fullName evidence="2">Uncharacterized protein</fullName>
    </submittedName>
</protein>
<evidence type="ECO:0000313" key="3">
    <source>
        <dbReference type="Proteomes" id="UP000292564"/>
    </source>
</evidence>
<feature type="transmembrane region" description="Helical" evidence="1">
    <location>
        <begin position="197"/>
        <end position="220"/>
    </location>
</feature>
<feature type="transmembrane region" description="Helical" evidence="1">
    <location>
        <begin position="226"/>
        <end position="244"/>
    </location>
</feature>
<organism evidence="2 3">
    <name type="scientific">Krasilnikovia cinnamomea</name>
    <dbReference type="NCBI Taxonomy" id="349313"/>
    <lineage>
        <taxon>Bacteria</taxon>
        <taxon>Bacillati</taxon>
        <taxon>Actinomycetota</taxon>
        <taxon>Actinomycetes</taxon>
        <taxon>Micromonosporales</taxon>
        <taxon>Micromonosporaceae</taxon>
        <taxon>Krasilnikovia</taxon>
    </lineage>
</organism>
<reference evidence="2 3" key="1">
    <citation type="submission" date="2019-02" db="EMBL/GenBank/DDBJ databases">
        <title>Sequencing the genomes of 1000 actinobacteria strains.</title>
        <authorList>
            <person name="Klenk H.-P."/>
        </authorList>
    </citation>
    <scope>NUCLEOTIDE SEQUENCE [LARGE SCALE GENOMIC DNA]</scope>
    <source>
        <strain evidence="2 3">DSM 45162</strain>
    </source>
</reference>
<dbReference type="AlphaFoldDB" id="A0A4V2G7Z5"/>
<dbReference type="EMBL" id="SHKY01000001">
    <property type="protein sequence ID" value="RZU54466.1"/>
    <property type="molecule type" value="Genomic_DNA"/>
</dbReference>